<dbReference type="InterPro" id="IPR009476">
    <property type="entry name" value="DUF1097"/>
</dbReference>
<name>A0ABU1VQN5_9GAMM</name>
<protein>
    <recommendedName>
        <fullName evidence="4">DUF1097 domain-containing protein</fullName>
    </recommendedName>
</protein>
<keyword evidence="3" id="KW-1185">Reference proteome</keyword>
<gene>
    <name evidence="2" type="ORF">J2X04_002173</name>
</gene>
<feature type="transmembrane region" description="Helical" evidence="1">
    <location>
        <begin position="20"/>
        <end position="53"/>
    </location>
</feature>
<comment type="caution">
    <text evidence="2">The sequence shown here is derived from an EMBL/GenBank/DDBJ whole genome shotgun (WGS) entry which is preliminary data.</text>
</comment>
<evidence type="ECO:0000313" key="2">
    <source>
        <dbReference type="EMBL" id="MDR7099792.1"/>
    </source>
</evidence>
<dbReference type="RefSeq" id="WP_310054210.1">
    <property type="nucleotide sequence ID" value="NZ_JAVDVW010000002.1"/>
</dbReference>
<feature type="transmembrane region" description="Helical" evidence="1">
    <location>
        <begin position="90"/>
        <end position="109"/>
    </location>
</feature>
<dbReference type="Pfam" id="PF06496">
    <property type="entry name" value="DUF1097"/>
    <property type="match status" value="1"/>
</dbReference>
<reference evidence="2 3" key="1">
    <citation type="submission" date="2023-07" db="EMBL/GenBank/DDBJ databases">
        <title>Sorghum-associated microbial communities from plants grown in Nebraska, USA.</title>
        <authorList>
            <person name="Schachtman D."/>
        </authorList>
    </citation>
    <scope>NUCLEOTIDE SEQUENCE [LARGE SCALE GENOMIC DNA]</scope>
    <source>
        <strain evidence="2 3">BE187</strain>
    </source>
</reference>
<sequence length="166" mass="17115">MSNLPVRTSPRGFFSLSYATFTAAAAIVAAAAAAASLALGVPVWAMFVGWVAYYTRGVNARDGVFNLICVMLGVVIGKGAAVAIGALSPMVGAAAMPLVVLIVASLVVSLRGAPRINNLLCYFLGLIAYFAIHQPPSLALFATLAGAAALGSFAAWLAHELQRRVH</sequence>
<organism evidence="2 3">
    <name type="scientific">Agrilutibacter niabensis</name>
    <dbReference type="NCBI Taxonomy" id="380628"/>
    <lineage>
        <taxon>Bacteria</taxon>
        <taxon>Pseudomonadati</taxon>
        <taxon>Pseudomonadota</taxon>
        <taxon>Gammaproteobacteria</taxon>
        <taxon>Lysobacterales</taxon>
        <taxon>Lysobacteraceae</taxon>
        <taxon>Agrilutibacter</taxon>
    </lineage>
</organism>
<dbReference type="EMBL" id="JAVDVW010000002">
    <property type="protein sequence ID" value="MDR7099792.1"/>
    <property type="molecule type" value="Genomic_DNA"/>
</dbReference>
<feature type="transmembrane region" description="Helical" evidence="1">
    <location>
        <begin position="138"/>
        <end position="158"/>
    </location>
</feature>
<evidence type="ECO:0000256" key="1">
    <source>
        <dbReference type="SAM" id="Phobius"/>
    </source>
</evidence>
<dbReference type="Proteomes" id="UP001267878">
    <property type="component" value="Unassembled WGS sequence"/>
</dbReference>
<proteinExistence type="predicted"/>
<evidence type="ECO:0000313" key="3">
    <source>
        <dbReference type="Proteomes" id="UP001267878"/>
    </source>
</evidence>
<evidence type="ECO:0008006" key="4">
    <source>
        <dbReference type="Google" id="ProtNLM"/>
    </source>
</evidence>
<keyword evidence="1" id="KW-0472">Membrane</keyword>
<keyword evidence="1" id="KW-0812">Transmembrane</keyword>
<keyword evidence="1" id="KW-1133">Transmembrane helix</keyword>
<feature type="transmembrane region" description="Helical" evidence="1">
    <location>
        <begin position="65"/>
        <end position="84"/>
    </location>
</feature>
<feature type="transmembrane region" description="Helical" evidence="1">
    <location>
        <begin position="116"/>
        <end position="132"/>
    </location>
</feature>
<accession>A0ABU1VQN5</accession>